<evidence type="ECO:0000313" key="9">
    <source>
        <dbReference type="EMBL" id="AIE85728.1"/>
    </source>
</evidence>
<evidence type="ECO:0000256" key="6">
    <source>
        <dbReference type="ARBA" id="ARBA00023134"/>
    </source>
</evidence>
<keyword evidence="4" id="KW-0547">Nucleotide-binding</keyword>
<evidence type="ECO:0000256" key="3">
    <source>
        <dbReference type="ARBA" id="ARBA00022723"/>
    </source>
</evidence>
<dbReference type="GO" id="GO:0016779">
    <property type="term" value="F:nucleotidyltransferase activity"/>
    <property type="evidence" value="ECO:0007669"/>
    <property type="project" value="TreeGrafter"/>
</dbReference>
<evidence type="ECO:0000256" key="1">
    <source>
        <dbReference type="ARBA" id="ARBA00022490"/>
    </source>
</evidence>
<dbReference type="Pfam" id="PF12804">
    <property type="entry name" value="NTP_transf_3"/>
    <property type="match status" value="1"/>
</dbReference>
<keyword evidence="6" id="KW-0342">GTP-binding</keyword>
<dbReference type="PANTHER" id="PTHR19136">
    <property type="entry name" value="MOLYBDENUM COFACTOR GUANYLYLTRANSFERASE"/>
    <property type="match status" value="1"/>
</dbReference>
<keyword evidence="1" id="KW-0963">Cytoplasm</keyword>
<dbReference type="InterPro" id="IPR029044">
    <property type="entry name" value="Nucleotide-diphossugar_trans"/>
</dbReference>
<proteinExistence type="predicted"/>
<dbReference type="AlphaFoldDB" id="A0A068NQ86"/>
<name>A0A068NQ86_FIMGI</name>
<dbReference type="InterPro" id="IPR013482">
    <property type="entry name" value="Molybde_CF_guanTrfase"/>
</dbReference>
<dbReference type="GO" id="GO:0046872">
    <property type="term" value="F:metal ion binding"/>
    <property type="evidence" value="ECO:0007669"/>
    <property type="project" value="UniProtKB-KW"/>
</dbReference>
<keyword evidence="2" id="KW-0808">Transferase</keyword>
<gene>
    <name evidence="9" type="ORF">OP10G_2360</name>
</gene>
<accession>A0A068NQ86</accession>
<dbReference type="SUPFAM" id="SSF53448">
    <property type="entry name" value="Nucleotide-diphospho-sugar transferases"/>
    <property type="match status" value="1"/>
</dbReference>
<evidence type="ECO:0000259" key="8">
    <source>
        <dbReference type="Pfam" id="PF12804"/>
    </source>
</evidence>
<protein>
    <submittedName>
        <fullName evidence="9">Molybdopterin-guanine dinucleotide biosynthesis protein A</fullName>
    </submittedName>
</protein>
<organism evidence="9 10">
    <name type="scientific">Fimbriimonas ginsengisoli Gsoil 348</name>
    <dbReference type="NCBI Taxonomy" id="661478"/>
    <lineage>
        <taxon>Bacteria</taxon>
        <taxon>Bacillati</taxon>
        <taxon>Armatimonadota</taxon>
        <taxon>Fimbriimonadia</taxon>
        <taxon>Fimbriimonadales</taxon>
        <taxon>Fimbriimonadaceae</taxon>
        <taxon>Fimbriimonas</taxon>
    </lineage>
</organism>
<keyword evidence="10" id="KW-1185">Reference proteome</keyword>
<dbReference type="PANTHER" id="PTHR19136:SF81">
    <property type="entry name" value="MOLYBDENUM COFACTOR GUANYLYLTRANSFERASE"/>
    <property type="match status" value="1"/>
</dbReference>
<dbReference type="GO" id="GO:0005525">
    <property type="term" value="F:GTP binding"/>
    <property type="evidence" value="ECO:0007669"/>
    <property type="project" value="UniProtKB-KW"/>
</dbReference>
<keyword evidence="7" id="KW-0501">Molybdenum cofactor biosynthesis</keyword>
<evidence type="ECO:0000313" key="10">
    <source>
        <dbReference type="Proteomes" id="UP000027982"/>
    </source>
</evidence>
<dbReference type="Gene3D" id="3.90.550.10">
    <property type="entry name" value="Spore Coat Polysaccharide Biosynthesis Protein SpsA, Chain A"/>
    <property type="match status" value="1"/>
</dbReference>
<dbReference type="RefSeq" id="WP_025225712.1">
    <property type="nucleotide sequence ID" value="NZ_CP007139.1"/>
</dbReference>
<dbReference type="eggNOG" id="COG0746">
    <property type="taxonomic scope" value="Bacteria"/>
</dbReference>
<sequence>MSIEAVVLTGGASRRMGTDKSQIPIDGVAQAERIVAALTVAGIPVTVLGREAVPGAAFLADAEKFGGPLAALAAFSASHELVFVASCDLPRFEPSVVNLLALKLGGADAAVPLLSGHRQPLCALYRSNAFEAAAEVAAMGKRSLMAWLDVLQVAEVAEGDFESSGLDPVAATSANTPDELAALLEPKPC</sequence>
<dbReference type="InterPro" id="IPR025877">
    <property type="entry name" value="MobA-like_NTP_Trfase"/>
</dbReference>
<evidence type="ECO:0000256" key="7">
    <source>
        <dbReference type="ARBA" id="ARBA00023150"/>
    </source>
</evidence>
<dbReference type="OrthoDB" id="9788394at2"/>
<evidence type="ECO:0000256" key="2">
    <source>
        <dbReference type="ARBA" id="ARBA00022679"/>
    </source>
</evidence>
<dbReference type="KEGG" id="fgi:OP10G_2360"/>
<keyword evidence="5" id="KW-0460">Magnesium</keyword>
<dbReference type="HOGENOM" id="CLU_055597_2_1_0"/>
<evidence type="ECO:0000256" key="5">
    <source>
        <dbReference type="ARBA" id="ARBA00022842"/>
    </source>
</evidence>
<keyword evidence="3" id="KW-0479">Metal-binding</keyword>
<feature type="domain" description="MobA-like NTP transferase" evidence="8">
    <location>
        <begin position="5"/>
        <end position="148"/>
    </location>
</feature>
<dbReference type="CDD" id="cd02503">
    <property type="entry name" value="MobA"/>
    <property type="match status" value="1"/>
</dbReference>
<evidence type="ECO:0000256" key="4">
    <source>
        <dbReference type="ARBA" id="ARBA00022741"/>
    </source>
</evidence>
<dbReference type="EMBL" id="CP007139">
    <property type="protein sequence ID" value="AIE85728.1"/>
    <property type="molecule type" value="Genomic_DNA"/>
</dbReference>
<dbReference type="Proteomes" id="UP000027982">
    <property type="component" value="Chromosome"/>
</dbReference>
<reference evidence="9 10" key="1">
    <citation type="journal article" date="2014" name="PLoS ONE">
        <title>The first complete genome sequence of the class fimbriimonadia in the phylum armatimonadetes.</title>
        <authorList>
            <person name="Hu Z.Y."/>
            <person name="Wang Y.Z."/>
            <person name="Im W.T."/>
            <person name="Wang S.Y."/>
            <person name="Zhao G.P."/>
            <person name="Zheng H.J."/>
            <person name="Quan Z.X."/>
        </authorList>
    </citation>
    <scope>NUCLEOTIDE SEQUENCE [LARGE SCALE GENOMIC DNA]</scope>
    <source>
        <strain evidence="9">Gsoil 348</strain>
    </source>
</reference>
<dbReference type="GO" id="GO:0006777">
    <property type="term" value="P:Mo-molybdopterin cofactor biosynthetic process"/>
    <property type="evidence" value="ECO:0007669"/>
    <property type="project" value="UniProtKB-KW"/>
</dbReference>
<dbReference type="STRING" id="661478.OP10G_2360"/>